<reference evidence="3 4" key="1">
    <citation type="submission" date="2023-07" db="EMBL/GenBank/DDBJ databases">
        <title>Sequencing the genomes of 1000 actinobacteria strains.</title>
        <authorList>
            <person name="Klenk H.-P."/>
        </authorList>
    </citation>
    <scope>NUCLEOTIDE SEQUENCE [LARGE SCALE GENOMIC DNA]</scope>
    <source>
        <strain evidence="3 4">DSM 44388</strain>
    </source>
</reference>
<dbReference type="CDD" id="cd02440">
    <property type="entry name" value="AdoMet_MTases"/>
    <property type="match status" value="1"/>
</dbReference>
<proteinExistence type="predicted"/>
<gene>
    <name evidence="3" type="ORF">J2S57_004940</name>
</gene>
<dbReference type="RefSeq" id="WP_307247151.1">
    <property type="nucleotide sequence ID" value="NZ_JAUSQZ010000001.1"/>
</dbReference>
<evidence type="ECO:0000313" key="3">
    <source>
        <dbReference type="EMBL" id="MDP9829191.1"/>
    </source>
</evidence>
<feature type="region of interest" description="Disordered" evidence="1">
    <location>
        <begin position="1"/>
        <end position="21"/>
    </location>
</feature>
<dbReference type="GO" id="GO:0032259">
    <property type="term" value="P:methylation"/>
    <property type="evidence" value="ECO:0007669"/>
    <property type="project" value="UniProtKB-KW"/>
</dbReference>
<keyword evidence="3" id="KW-0489">Methyltransferase</keyword>
<comment type="caution">
    <text evidence="3">The sequence shown here is derived from an EMBL/GenBank/DDBJ whole genome shotgun (WGS) entry which is preliminary data.</text>
</comment>
<evidence type="ECO:0000256" key="1">
    <source>
        <dbReference type="SAM" id="MobiDB-lite"/>
    </source>
</evidence>
<accession>A0ABT9P910</accession>
<dbReference type="PANTHER" id="PTHR43591:SF24">
    <property type="entry name" value="2-METHOXY-6-POLYPRENYL-1,4-BENZOQUINOL METHYLASE, MITOCHONDRIAL"/>
    <property type="match status" value="1"/>
</dbReference>
<evidence type="ECO:0000313" key="4">
    <source>
        <dbReference type="Proteomes" id="UP001235712"/>
    </source>
</evidence>
<dbReference type="SUPFAM" id="SSF53335">
    <property type="entry name" value="S-adenosyl-L-methionine-dependent methyltransferases"/>
    <property type="match status" value="1"/>
</dbReference>
<organism evidence="3 4">
    <name type="scientific">Kineosporia succinea</name>
    <dbReference type="NCBI Taxonomy" id="84632"/>
    <lineage>
        <taxon>Bacteria</taxon>
        <taxon>Bacillati</taxon>
        <taxon>Actinomycetota</taxon>
        <taxon>Actinomycetes</taxon>
        <taxon>Kineosporiales</taxon>
        <taxon>Kineosporiaceae</taxon>
        <taxon>Kineosporia</taxon>
    </lineage>
</organism>
<dbReference type="InterPro" id="IPR029063">
    <property type="entry name" value="SAM-dependent_MTases_sf"/>
</dbReference>
<evidence type="ECO:0000259" key="2">
    <source>
        <dbReference type="Pfam" id="PF08241"/>
    </source>
</evidence>
<dbReference type="EMBL" id="JAUSQZ010000001">
    <property type="protein sequence ID" value="MDP9829191.1"/>
    <property type="molecule type" value="Genomic_DNA"/>
</dbReference>
<protein>
    <submittedName>
        <fullName evidence="3">SAM-dependent methyltransferase</fullName>
    </submittedName>
</protein>
<name>A0ABT9P910_9ACTN</name>
<keyword evidence="3" id="KW-0808">Transferase</keyword>
<dbReference type="Gene3D" id="3.40.50.150">
    <property type="entry name" value="Vaccinia Virus protein VP39"/>
    <property type="match status" value="1"/>
</dbReference>
<feature type="domain" description="Methyltransferase type 11" evidence="2">
    <location>
        <begin position="47"/>
        <end position="124"/>
    </location>
</feature>
<dbReference type="PANTHER" id="PTHR43591">
    <property type="entry name" value="METHYLTRANSFERASE"/>
    <property type="match status" value="1"/>
</dbReference>
<dbReference type="Proteomes" id="UP001235712">
    <property type="component" value="Unassembled WGS sequence"/>
</dbReference>
<sequence length="256" mass="28083">MVTRKQDGSAGDADYGRIGGGYHTYRQPEPAFETAIAKALGDAGRVLNVGAGAGSYEPGDREVVALEPSESMRAQRPAHRVPAVDGTAEHLPFDDDSFDAVMTTFSVHQWSDLEAGLGEMRRVSRGPVVIMTSDPDLLDRFWLIDYAPLVISTEARRYPSTDRIVRALGGHARVDPLPVPLNCADGFNEAYYGRPEMLLEPAARQACSAWSFVPADERERSVERLRADLESGAWDEKYGPLRTQPFFEGSLILVTA</sequence>
<dbReference type="Pfam" id="PF08241">
    <property type="entry name" value="Methyltransf_11"/>
    <property type="match status" value="1"/>
</dbReference>
<keyword evidence="4" id="KW-1185">Reference proteome</keyword>
<dbReference type="GO" id="GO:0008168">
    <property type="term" value="F:methyltransferase activity"/>
    <property type="evidence" value="ECO:0007669"/>
    <property type="project" value="UniProtKB-KW"/>
</dbReference>
<dbReference type="InterPro" id="IPR013216">
    <property type="entry name" value="Methyltransf_11"/>
</dbReference>